<feature type="transmembrane region" description="Helical" evidence="1">
    <location>
        <begin position="88"/>
        <end position="107"/>
    </location>
</feature>
<accession>A0A0N5B9B3</accession>
<proteinExistence type="predicted"/>
<evidence type="ECO:0000313" key="2">
    <source>
        <dbReference type="Proteomes" id="UP000046392"/>
    </source>
</evidence>
<organism evidence="2 3">
    <name type="scientific">Strongyloides papillosus</name>
    <name type="common">Intestinal threadworm</name>
    <dbReference type="NCBI Taxonomy" id="174720"/>
    <lineage>
        <taxon>Eukaryota</taxon>
        <taxon>Metazoa</taxon>
        <taxon>Ecdysozoa</taxon>
        <taxon>Nematoda</taxon>
        <taxon>Chromadorea</taxon>
        <taxon>Rhabditida</taxon>
        <taxon>Tylenchina</taxon>
        <taxon>Panagrolaimomorpha</taxon>
        <taxon>Strongyloidoidea</taxon>
        <taxon>Strongyloididae</taxon>
        <taxon>Strongyloides</taxon>
    </lineage>
</organism>
<keyword evidence="1" id="KW-0812">Transmembrane</keyword>
<sequence>MDEHNYRNTNEYNYTDNYEYFSNYDVLDYVASVSPNPPRLTNIEVGLIHLILPLIFVVLQSLILITFYGQSRDFESIPYKIMKHHGQILLIQQLGHFCTSYIIIFSIDPKSLFVSVIGSMINGCYIGNVMFILLLTINRLLIMYKIDSFPKYVDKIFRFGILLCYLCAISFFIFLMLPSYRIAFDLTYFEWYSIAYIKDGIGDRIFTDIQAHIVLITLGIASILYLLIFLRIIFLRLLSSNSIIIPEDVKFLLYAILNFFSIVFLEIAWSKLSFYFSYSDGLIIVPQILYIFVSGSNTIFTFCFVSQVRKNIIHSIKLKKKTTITKIRIIKC</sequence>
<feature type="transmembrane region" description="Helical" evidence="1">
    <location>
        <begin position="251"/>
        <end position="269"/>
    </location>
</feature>
<dbReference type="WBParaSite" id="SPAL_0000262900.1">
    <property type="protein sequence ID" value="SPAL_0000262900.1"/>
    <property type="gene ID" value="SPAL_0000262900"/>
</dbReference>
<reference evidence="3" key="1">
    <citation type="submission" date="2017-02" db="UniProtKB">
        <authorList>
            <consortium name="WormBaseParasite"/>
        </authorList>
    </citation>
    <scope>IDENTIFICATION</scope>
</reference>
<protein>
    <submittedName>
        <fullName evidence="3">7TM_GPCR_Srx domain-containing protein</fullName>
    </submittedName>
</protein>
<keyword evidence="2" id="KW-1185">Reference proteome</keyword>
<dbReference type="Proteomes" id="UP000046392">
    <property type="component" value="Unplaced"/>
</dbReference>
<feature type="transmembrane region" description="Helical" evidence="1">
    <location>
        <begin position="47"/>
        <end position="68"/>
    </location>
</feature>
<feature type="transmembrane region" description="Helical" evidence="1">
    <location>
        <begin position="156"/>
        <end position="177"/>
    </location>
</feature>
<feature type="transmembrane region" description="Helical" evidence="1">
    <location>
        <begin position="113"/>
        <end position="135"/>
    </location>
</feature>
<evidence type="ECO:0000313" key="3">
    <source>
        <dbReference type="WBParaSite" id="SPAL_0000262900.1"/>
    </source>
</evidence>
<name>A0A0N5B9B3_STREA</name>
<feature type="transmembrane region" description="Helical" evidence="1">
    <location>
        <begin position="209"/>
        <end position="230"/>
    </location>
</feature>
<keyword evidence="1" id="KW-0472">Membrane</keyword>
<feature type="transmembrane region" description="Helical" evidence="1">
    <location>
        <begin position="281"/>
        <end position="305"/>
    </location>
</feature>
<dbReference type="AlphaFoldDB" id="A0A0N5B9B3"/>
<keyword evidence="1" id="KW-1133">Transmembrane helix</keyword>
<evidence type="ECO:0000256" key="1">
    <source>
        <dbReference type="SAM" id="Phobius"/>
    </source>
</evidence>